<dbReference type="Proteomes" id="UP001078443">
    <property type="component" value="Unassembled WGS sequence"/>
</dbReference>
<dbReference type="PANTHER" id="PTHR39181:SF1">
    <property type="entry name" value="TYROSINE-PROTEIN PHOSPHATASE YWQE"/>
    <property type="match status" value="1"/>
</dbReference>
<dbReference type="PIRSF" id="PIRSF016557">
    <property type="entry name" value="Caps_synth_CpsB"/>
    <property type="match status" value="1"/>
</dbReference>
<evidence type="ECO:0000256" key="3">
    <source>
        <dbReference type="ARBA" id="ARBA00022801"/>
    </source>
</evidence>
<dbReference type="InterPro" id="IPR016195">
    <property type="entry name" value="Pol/histidinol_Pase-like"/>
</dbReference>
<evidence type="ECO:0000256" key="2">
    <source>
        <dbReference type="ARBA" id="ARBA00013064"/>
    </source>
</evidence>
<dbReference type="PANTHER" id="PTHR39181">
    <property type="entry name" value="TYROSINE-PROTEIN PHOSPHATASE YWQE"/>
    <property type="match status" value="1"/>
</dbReference>
<gene>
    <name evidence="6" type="ORF">OW763_08390</name>
</gene>
<keyword evidence="7" id="KW-1185">Reference proteome</keyword>
<keyword evidence="4" id="KW-0904">Protein phosphatase</keyword>
<organism evidence="6 7">
    <name type="scientific">Clostridium aestuarii</name>
    <dbReference type="NCBI Taxonomy" id="338193"/>
    <lineage>
        <taxon>Bacteria</taxon>
        <taxon>Bacillati</taxon>
        <taxon>Bacillota</taxon>
        <taxon>Clostridia</taxon>
        <taxon>Eubacteriales</taxon>
        <taxon>Clostridiaceae</taxon>
        <taxon>Clostridium</taxon>
    </lineage>
</organism>
<dbReference type="RefSeq" id="WP_268041068.1">
    <property type="nucleotide sequence ID" value="NZ_JAPQER010000003.1"/>
</dbReference>
<evidence type="ECO:0000313" key="6">
    <source>
        <dbReference type="EMBL" id="MCY6484374.1"/>
    </source>
</evidence>
<evidence type="ECO:0000256" key="5">
    <source>
        <dbReference type="ARBA" id="ARBA00051722"/>
    </source>
</evidence>
<dbReference type="SUPFAM" id="SSF89550">
    <property type="entry name" value="PHP domain-like"/>
    <property type="match status" value="1"/>
</dbReference>
<evidence type="ECO:0000256" key="4">
    <source>
        <dbReference type="ARBA" id="ARBA00022912"/>
    </source>
</evidence>
<dbReference type="InterPro" id="IPR016667">
    <property type="entry name" value="Caps_polysacc_synth_CpsB/CapC"/>
</dbReference>
<dbReference type="Gene3D" id="3.20.20.140">
    <property type="entry name" value="Metal-dependent hydrolases"/>
    <property type="match status" value="1"/>
</dbReference>
<dbReference type="Pfam" id="PF19567">
    <property type="entry name" value="CpsB_CapC"/>
    <property type="match status" value="1"/>
</dbReference>
<comment type="caution">
    <text evidence="6">The sequence shown here is derived from an EMBL/GenBank/DDBJ whole genome shotgun (WGS) entry which is preliminary data.</text>
</comment>
<keyword evidence="3" id="KW-0378">Hydrolase</keyword>
<sequence>MTLDMIKIAEGDGIKEIIATPHFYRHHYENAYEDVVNKVNDLKKIAKQENIALKIYPGQEIFLDKYTIDLYKQRILNGLNGTKYMLIEFSMDNLPDFALDTIYELRLLDVVPIIAHPERYVYVYKDPCILNDFINEGCLFQINSSSIIGLHGKKVQKSAKTLIKNGICDFIGSDAHSNRKRAPKIKDGLEFIKENNQILYKKILSNYDELLNNGNITNNNSKIQVKKSIFSIFKR</sequence>
<reference evidence="6" key="1">
    <citation type="submission" date="2022-12" db="EMBL/GenBank/DDBJ databases">
        <authorList>
            <person name="Wang J."/>
        </authorList>
    </citation>
    <scope>NUCLEOTIDE SEQUENCE</scope>
    <source>
        <strain evidence="6">HY-45-18</strain>
    </source>
</reference>
<dbReference type="EMBL" id="JAPQER010000003">
    <property type="protein sequence ID" value="MCY6484374.1"/>
    <property type="molecule type" value="Genomic_DNA"/>
</dbReference>
<comment type="similarity">
    <text evidence="1">Belongs to the metallo-dependent hydrolases superfamily. CpsB/CapC family.</text>
</comment>
<name>A0ABT4CZG3_9CLOT</name>
<accession>A0ABT4CZG3</accession>
<evidence type="ECO:0000313" key="7">
    <source>
        <dbReference type="Proteomes" id="UP001078443"/>
    </source>
</evidence>
<comment type="catalytic activity">
    <reaction evidence="5">
        <text>O-phospho-L-tyrosyl-[protein] + H2O = L-tyrosyl-[protein] + phosphate</text>
        <dbReference type="Rhea" id="RHEA:10684"/>
        <dbReference type="Rhea" id="RHEA-COMP:10136"/>
        <dbReference type="Rhea" id="RHEA-COMP:20101"/>
        <dbReference type="ChEBI" id="CHEBI:15377"/>
        <dbReference type="ChEBI" id="CHEBI:43474"/>
        <dbReference type="ChEBI" id="CHEBI:46858"/>
        <dbReference type="ChEBI" id="CHEBI:61978"/>
        <dbReference type="EC" id="3.1.3.48"/>
    </reaction>
</comment>
<protein>
    <recommendedName>
        <fullName evidence="2">protein-tyrosine-phosphatase</fullName>
        <ecNumber evidence="2">3.1.3.48</ecNumber>
    </recommendedName>
</protein>
<evidence type="ECO:0000256" key="1">
    <source>
        <dbReference type="ARBA" id="ARBA00005750"/>
    </source>
</evidence>
<dbReference type="EC" id="3.1.3.48" evidence="2"/>
<proteinExistence type="inferred from homology"/>